<dbReference type="InterPro" id="IPR003439">
    <property type="entry name" value="ABC_transporter-like_ATP-bd"/>
</dbReference>
<keyword evidence="7 10" id="KW-1133">Transmembrane helix</keyword>
<comment type="similarity">
    <text evidence="9">Belongs to the ABC transporter superfamily. Macrolide exporter (TC 3.A.1.122) family.</text>
</comment>
<dbReference type="AlphaFoldDB" id="A0A2G3E5B0"/>
<protein>
    <submittedName>
        <fullName evidence="12">ABC transporter</fullName>
    </submittedName>
</protein>
<dbReference type="PROSITE" id="PS50893">
    <property type="entry name" value="ABC_TRANSPORTER_2"/>
    <property type="match status" value="1"/>
</dbReference>
<dbReference type="Proteomes" id="UP000224563">
    <property type="component" value="Unassembled WGS sequence"/>
</dbReference>
<dbReference type="GO" id="GO:0005886">
    <property type="term" value="C:plasma membrane"/>
    <property type="evidence" value="ECO:0007669"/>
    <property type="project" value="UniProtKB-SubCell"/>
</dbReference>
<feature type="transmembrane region" description="Helical" evidence="10">
    <location>
        <begin position="881"/>
        <end position="907"/>
    </location>
</feature>
<dbReference type="PANTHER" id="PTHR42798">
    <property type="entry name" value="LIPOPROTEIN-RELEASING SYSTEM ATP-BINDING PROTEIN LOLD"/>
    <property type="match status" value="1"/>
</dbReference>
<feature type="transmembrane region" description="Helical" evidence="10">
    <location>
        <begin position="937"/>
        <end position="960"/>
    </location>
</feature>
<dbReference type="FunFam" id="3.40.50.300:FF:000032">
    <property type="entry name" value="Export ABC transporter ATP-binding protein"/>
    <property type="match status" value="1"/>
</dbReference>
<evidence type="ECO:0000256" key="5">
    <source>
        <dbReference type="ARBA" id="ARBA00022741"/>
    </source>
</evidence>
<dbReference type="SUPFAM" id="SSF52540">
    <property type="entry name" value="P-loop containing nucleoside triphosphate hydrolases"/>
    <property type="match status" value="1"/>
</dbReference>
<keyword evidence="2" id="KW-0813">Transport</keyword>
<dbReference type="InterPro" id="IPR017871">
    <property type="entry name" value="ABC_transporter-like_CS"/>
</dbReference>
<evidence type="ECO:0000256" key="8">
    <source>
        <dbReference type="ARBA" id="ARBA00023136"/>
    </source>
</evidence>
<dbReference type="GO" id="GO:0022857">
    <property type="term" value="F:transmembrane transporter activity"/>
    <property type="evidence" value="ECO:0007669"/>
    <property type="project" value="UniProtKB-ARBA"/>
</dbReference>
<evidence type="ECO:0000259" key="11">
    <source>
        <dbReference type="PROSITE" id="PS50893"/>
    </source>
</evidence>
<name>A0A2G3E5B0_9FIRM</name>
<evidence type="ECO:0000256" key="3">
    <source>
        <dbReference type="ARBA" id="ARBA00022475"/>
    </source>
</evidence>
<evidence type="ECO:0000313" key="12">
    <source>
        <dbReference type="EMBL" id="PHU38468.1"/>
    </source>
</evidence>
<accession>A0A2G3E5B0</accession>
<dbReference type="PROSITE" id="PS00211">
    <property type="entry name" value="ABC_TRANSPORTER_1"/>
    <property type="match status" value="1"/>
</dbReference>
<dbReference type="Gene3D" id="3.40.50.300">
    <property type="entry name" value="P-loop containing nucleotide triphosphate hydrolases"/>
    <property type="match status" value="1"/>
</dbReference>
<proteinExistence type="inferred from homology"/>
<feature type="transmembrane region" description="Helical" evidence="10">
    <location>
        <begin position="980"/>
        <end position="998"/>
    </location>
</feature>
<reference evidence="12 13" key="2">
    <citation type="submission" date="2017-10" db="EMBL/GenBank/DDBJ databases">
        <authorList>
            <person name="Banno H."/>
            <person name="Chua N.-H."/>
        </authorList>
    </citation>
    <scope>NUCLEOTIDE SEQUENCE [LARGE SCALE GENOMIC DNA]</scope>
    <source>
        <strain evidence="12 13">JK623</strain>
    </source>
</reference>
<evidence type="ECO:0000256" key="10">
    <source>
        <dbReference type="SAM" id="Phobius"/>
    </source>
</evidence>
<dbReference type="Pfam" id="PF00005">
    <property type="entry name" value="ABC_tran"/>
    <property type="match status" value="1"/>
</dbReference>
<dbReference type="InterPro" id="IPR003593">
    <property type="entry name" value="AAA+_ATPase"/>
</dbReference>
<comment type="caution">
    <text evidence="12">The sequence shown here is derived from an EMBL/GenBank/DDBJ whole genome shotgun (WGS) entry which is preliminary data.</text>
</comment>
<feature type="domain" description="ABC transporter" evidence="11">
    <location>
        <begin position="2"/>
        <end position="240"/>
    </location>
</feature>
<sequence>MLELKNIKKDYPAGNGLVHALKGIDLNFRHNEFVSILGPSGCGKTTMLNIIGGLDQYTEGDLIINGISTRKYKDRDWDSYRNNTIGFVFQSYNLIPHQTVLMNVELALTLSGVSKAERKRRAIEALEKVGLGDQLHKRPNKMSGGQMQRVAIARAIVNNPDIIMADEPTGALDTETSIQVMDILKEIAKDRLVIMVTHNPELAEKYSTRIIRMLDGKLIDDSNPLSEEEIRQENEFVKARMEQNAGKKKRRKEKKPSMSFATSFGLSLKNLFTKKGRTVLTAFAGSIGIIGIALISSVSNGLNTYIDQVQEETLASYPLTIEASSVDLSTLLKLFLGGSENSHDHGNTDVYMNPIMYDMIDALNNAETTENDLKSFKEYVEKERADKDSASGLSDALSAVKYSYDLNLLVYTENVDGNILYSDSEQLLNDLITEYMGIDMSYMNTMESSTGNLSAFSSMSNMGMSSMTGSTELWSEMLEGNDGALISDMVYNQYDLVYGNWPNDYNEVVLVLDENNELTDMSLYALGLIPEEEMADLMKSVMDGSQAKLSTDRWSYEDICKREYRVVLNSDCYSYDENTGLYADLRKSDAGLQYLYSNAIPLKVVGVIRPNEDANANIIAGSIAYTSALTEYVIEESGKADAIRIQRESPNKDIITGLPFKSSSTNLTEKEKADYFQNYINELTDEEKAALYTSILATPPKDRLEEMINQTMDSVDRAAMEEAMRQVMVEQMGMSEDDINHYLEEMSAEDITTYYRTMVEQQIRAQYAADAMQQIQTMQPEQLVAGLMAAAESYSEAESAYYYDEVLEFSDTTYEKNLSKLGYIDIESPSRMALYSSSFDAKEVIEDAIKDYNRDKDELKQITYTDYVGLMMGSVSTIINAISYVLIAFVSISLIVSSIMIGVITLISVQERTKEIGILRAIGASKKNVSHMFNAETIIIGFVAGLLGVVISALLCLPINAVIHHLTDINNLNASLPVNAAVILILISILLTMLAGLIPSRSAAKKDPVEALRSE</sequence>
<dbReference type="RefSeq" id="WP_099385543.1">
    <property type="nucleotide sequence ID" value="NZ_JANSWH010000051.1"/>
</dbReference>
<keyword evidence="6" id="KW-0067">ATP-binding</keyword>
<dbReference type="PANTHER" id="PTHR42798:SF6">
    <property type="entry name" value="CELL DIVISION ATP-BINDING PROTEIN FTSE"/>
    <property type="match status" value="1"/>
</dbReference>
<keyword evidence="3" id="KW-1003">Cell membrane</keyword>
<keyword evidence="8 10" id="KW-0472">Membrane</keyword>
<dbReference type="InterPro" id="IPR017911">
    <property type="entry name" value="MacB-like_ATP-bd"/>
</dbReference>
<dbReference type="InterPro" id="IPR027417">
    <property type="entry name" value="P-loop_NTPase"/>
</dbReference>
<evidence type="ECO:0000256" key="6">
    <source>
        <dbReference type="ARBA" id="ARBA00022840"/>
    </source>
</evidence>
<dbReference type="GO" id="GO:0005524">
    <property type="term" value="F:ATP binding"/>
    <property type="evidence" value="ECO:0007669"/>
    <property type="project" value="UniProtKB-KW"/>
</dbReference>
<evidence type="ECO:0000256" key="7">
    <source>
        <dbReference type="ARBA" id="ARBA00022989"/>
    </source>
</evidence>
<dbReference type="SMART" id="SM00382">
    <property type="entry name" value="AAA"/>
    <property type="match status" value="1"/>
</dbReference>
<organism evidence="12 13">
    <name type="scientific">Agathobacter ruminis</name>
    <dbReference type="NCBI Taxonomy" id="1712665"/>
    <lineage>
        <taxon>Bacteria</taxon>
        <taxon>Bacillati</taxon>
        <taxon>Bacillota</taxon>
        <taxon>Clostridia</taxon>
        <taxon>Lachnospirales</taxon>
        <taxon>Lachnospiraceae</taxon>
        <taxon>Agathobacter</taxon>
    </lineage>
</organism>
<reference evidence="12 13" key="1">
    <citation type="submission" date="2017-10" db="EMBL/GenBank/DDBJ databases">
        <title>Resolving the taxonomy of Roseburia spp., Eubacterium rectale and Agathobacter spp. through phylogenomic analysis.</title>
        <authorList>
            <person name="Sheridan P.O."/>
            <person name="Walker A.W."/>
            <person name="Duncan S.H."/>
            <person name="Scott K.P."/>
            <person name="Toole P.W.O."/>
            <person name="Luis P."/>
            <person name="Flint H.J."/>
        </authorList>
    </citation>
    <scope>NUCLEOTIDE SEQUENCE [LARGE SCALE GENOMIC DNA]</scope>
    <source>
        <strain evidence="12 13">JK623</strain>
    </source>
</reference>
<dbReference type="Pfam" id="PF02687">
    <property type="entry name" value="FtsX"/>
    <property type="match status" value="1"/>
</dbReference>
<keyword evidence="13" id="KW-1185">Reference proteome</keyword>
<comment type="subcellular location">
    <subcellularLocation>
        <location evidence="1">Cell inner membrane</location>
        <topology evidence="1">Multi-pass membrane protein</topology>
    </subcellularLocation>
</comment>
<keyword evidence="4 10" id="KW-0812">Transmembrane</keyword>
<dbReference type="CDD" id="cd03255">
    <property type="entry name" value="ABC_MJ0796_LolCDE_FtsE"/>
    <property type="match status" value="1"/>
</dbReference>
<evidence type="ECO:0000256" key="1">
    <source>
        <dbReference type="ARBA" id="ARBA00004429"/>
    </source>
</evidence>
<gene>
    <name evidence="12" type="ORF">CSX02_02725</name>
</gene>
<dbReference type="GO" id="GO:0098796">
    <property type="term" value="C:membrane protein complex"/>
    <property type="evidence" value="ECO:0007669"/>
    <property type="project" value="UniProtKB-ARBA"/>
</dbReference>
<evidence type="ECO:0000256" key="4">
    <source>
        <dbReference type="ARBA" id="ARBA00022692"/>
    </source>
</evidence>
<evidence type="ECO:0000313" key="13">
    <source>
        <dbReference type="Proteomes" id="UP000224563"/>
    </source>
</evidence>
<evidence type="ECO:0000256" key="9">
    <source>
        <dbReference type="ARBA" id="ARBA00038388"/>
    </source>
</evidence>
<keyword evidence="5" id="KW-0547">Nucleotide-binding</keyword>
<dbReference type="GO" id="GO:0016887">
    <property type="term" value="F:ATP hydrolysis activity"/>
    <property type="evidence" value="ECO:0007669"/>
    <property type="project" value="InterPro"/>
</dbReference>
<dbReference type="EMBL" id="PDYG01000008">
    <property type="protein sequence ID" value="PHU38468.1"/>
    <property type="molecule type" value="Genomic_DNA"/>
</dbReference>
<dbReference type="InterPro" id="IPR003838">
    <property type="entry name" value="ABC3_permease_C"/>
</dbReference>
<evidence type="ECO:0000256" key="2">
    <source>
        <dbReference type="ARBA" id="ARBA00022448"/>
    </source>
</evidence>